<accession>A0A6A4AJ09</accession>
<comment type="caution">
    <text evidence="2">The sequence shown here is derived from an EMBL/GenBank/DDBJ whole genome shotgun (WGS) entry which is preliminary data.</text>
</comment>
<dbReference type="Proteomes" id="UP000437068">
    <property type="component" value="Unassembled WGS sequence"/>
</dbReference>
<evidence type="ECO:0000256" key="1">
    <source>
        <dbReference type="SAM" id="MobiDB-lite"/>
    </source>
</evidence>
<organism evidence="2 3">
    <name type="scientific">Phytophthora fragariae</name>
    <dbReference type="NCBI Taxonomy" id="53985"/>
    <lineage>
        <taxon>Eukaryota</taxon>
        <taxon>Sar</taxon>
        <taxon>Stramenopiles</taxon>
        <taxon>Oomycota</taxon>
        <taxon>Peronosporomycetes</taxon>
        <taxon>Peronosporales</taxon>
        <taxon>Peronosporaceae</taxon>
        <taxon>Phytophthora</taxon>
    </lineage>
</organism>
<dbReference type="EMBL" id="QXGE01011024">
    <property type="protein sequence ID" value="KAE9259242.1"/>
    <property type="molecule type" value="Genomic_DNA"/>
</dbReference>
<protein>
    <submittedName>
        <fullName evidence="2">Uncharacterized protein</fullName>
    </submittedName>
</protein>
<feature type="region of interest" description="Disordered" evidence="1">
    <location>
        <begin position="63"/>
        <end position="129"/>
    </location>
</feature>
<proteinExistence type="predicted"/>
<name>A0A6A4AJ09_9STRA</name>
<sequence length="129" mass="13920">MAPPRARTTAADGVATVMTAAVTATTAVAWSGWPTRVGPRCRRRLRRSDWNWRWVWRRRTRTSSQPTTGTCCGACEGANSSDTHRRAREGEDAQVDEVQGARRHDAGEHVAQDGPAGSVSAGGDYGGRV</sequence>
<feature type="non-terminal residue" evidence="2">
    <location>
        <position position="129"/>
    </location>
</feature>
<reference evidence="2 3" key="1">
    <citation type="submission" date="2018-08" db="EMBL/GenBank/DDBJ databases">
        <title>Genomic investigation of the strawberry pathogen Phytophthora fragariae indicates pathogenicity is determined by transcriptional variation in three key races.</title>
        <authorList>
            <person name="Adams T.M."/>
            <person name="Armitage A.D."/>
            <person name="Sobczyk M.K."/>
            <person name="Bates H.J."/>
            <person name="Dunwell J.M."/>
            <person name="Nellist C.F."/>
            <person name="Harrison R.J."/>
        </authorList>
    </citation>
    <scope>NUCLEOTIDE SEQUENCE [LARGE SCALE GENOMIC DNA]</scope>
    <source>
        <strain evidence="2 3">A4</strain>
    </source>
</reference>
<feature type="compositionally biased region" description="Basic and acidic residues" evidence="1">
    <location>
        <begin position="82"/>
        <end position="91"/>
    </location>
</feature>
<dbReference type="AlphaFoldDB" id="A0A6A4AJ09"/>
<feature type="compositionally biased region" description="Basic and acidic residues" evidence="1">
    <location>
        <begin position="99"/>
        <end position="111"/>
    </location>
</feature>
<gene>
    <name evidence="2" type="ORF">PF001_g33096</name>
</gene>
<evidence type="ECO:0000313" key="3">
    <source>
        <dbReference type="Proteomes" id="UP000437068"/>
    </source>
</evidence>
<evidence type="ECO:0000313" key="2">
    <source>
        <dbReference type="EMBL" id="KAE9259242.1"/>
    </source>
</evidence>